<dbReference type="EMBL" id="RXHU01000011">
    <property type="protein sequence ID" value="RTE11242.1"/>
    <property type="molecule type" value="Genomic_DNA"/>
</dbReference>
<dbReference type="NCBIfam" id="NF047446">
    <property type="entry name" value="barrel_OmpL47"/>
    <property type="match status" value="1"/>
</dbReference>
<protein>
    <submittedName>
        <fullName evidence="2">Discoidin domain-containing protein</fullName>
    </submittedName>
</protein>
<evidence type="ECO:0000313" key="2">
    <source>
        <dbReference type="EMBL" id="RTE11242.1"/>
    </source>
</evidence>
<dbReference type="AlphaFoldDB" id="A0A3S0IEM0"/>
<comment type="caution">
    <text evidence="2">The sequence shown here is derived from an EMBL/GenBank/DDBJ whole genome shotgun (WGS) entry which is preliminary data.</text>
</comment>
<dbReference type="InterPro" id="IPR058094">
    <property type="entry name" value="Ig-like_OmpL47-like"/>
</dbReference>
<evidence type="ECO:0000259" key="1">
    <source>
        <dbReference type="PROSITE" id="PS50022"/>
    </source>
</evidence>
<sequence>MDIEGGSMMLSAARKKLAIYGMTLTLLGTGMWGASASQASAAAGMPMVVNSLTGPVTKEEIDSFKQYILSSSVTPPVSNLGNDFVYGPSGQNVEAMGYMYEISGDTEILDQMIRFSELMLSARNNPDTGRVLWNGNRELVWPNKKIGEVNSDGLVIEGYSGSENGDVIGHIAYSAKLILENKSIWNQVVPFGNSAAYGETYLQRAKAYVAELDQTIDTYMIPNFVKPDTLRQYWPEDPRWSTTGSAAPNTPIPWNQQMMMNNGFMRLAEAHELLADDQARVNLYDSIIQASIDWFTSSLQPYQVNGHEVYKWWYVADYFGKVEDADGVHAANDVMGMTRAYERGKYGVTLDTLMKLSNTIRYVISNGSGNFYCKVDGLPTTCTLTNLWSEYLHIAPYDPDPATYQLLANPYYMSTTLTSPIYFARVMWVKDHRSWTRNVDADLSPAMEAETYSSRIGRFTRAVCDSCFKGAYMQAPDDTASELTYSLNVAHGGQVYLHAFGAAGDHGAAPGGSFMVSLDGGPEAALPIQASDWGWTTVAQTFPLSDGLHLLTIRGLGDGARLDQVVLSKSATPPIEALQPKLTDLQVNGVSVPGFSPGTHTYSVAVPLGTKVIPTISATSEHVVEIAQPQDVFGTAVVTVKDRLDPYLQSKYEVKLTGFPIYGEVPDRFISFPIQSVTASAGYHASFPPSMAIDGDLTTRYAAKGTTQWIQFDLGDIRPVRSAVIAFLKGDVDRYIFDLQVSEDGTTWTTVYSGKSSGKTAGLEIFPFGAVNARYIKYNGKGNSKDTWNNINEMYIGGQRMDTTPPVTTDDARSGWQTEEQTVHLTAADADSGVAHTFYRIDDGAFAEGTTVEIETEGTHTLTYYSIDAAGNQEQQRTASVQIDLSAPRIVPTVTMSVYATDPVRLDFQITDAGSGVNSSTVTLDGQPVPLPYTAEPLSLSVGRHTVTVRASDQVGHLLQQTYTLQVNMDIEHLDEAVIYAKQQGWIRSEHTYTTMMVLVSVIQKASHSERFPALHALEKWLQAQSSKTIDAANANRLLEMIAPLQVK</sequence>
<dbReference type="OrthoDB" id="197688at2"/>
<name>A0A3S0IEM0_9BACL</name>
<proteinExistence type="predicted"/>
<dbReference type="InterPro" id="IPR008979">
    <property type="entry name" value="Galactose-bd-like_sf"/>
</dbReference>
<dbReference type="SUPFAM" id="SSF49785">
    <property type="entry name" value="Galactose-binding domain-like"/>
    <property type="match status" value="1"/>
</dbReference>
<dbReference type="Proteomes" id="UP000276128">
    <property type="component" value="Unassembled WGS sequence"/>
</dbReference>
<dbReference type="InterPro" id="IPR000421">
    <property type="entry name" value="FA58C"/>
</dbReference>
<reference evidence="2 3" key="1">
    <citation type="submission" date="2018-12" db="EMBL/GenBank/DDBJ databases">
        <title>Bacillus ochoae sp. nov., Paenibacillus whitsoniae sp. nov., Paenibacillus spiritus sp. nov. Isolated from the Mars Exploration Rover during spacecraft assembly.</title>
        <authorList>
            <person name="Seuylemezian A."/>
            <person name="Vaishampayan P."/>
        </authorList>
    </citation>
    <scope>NUCLEOTIDE SEQUENCE [LARGE SCALE GENOMIC DNA]</scope>
    <source>
        <strain evidence="2 3">MER 54</strain>
    </source>
</reference>
<organism evidence="2 3">
    <name type="scientific">Paenibacillus whitsoniae</name>
    <dbReference type="NCBI Taxonomy" id="2496558"/>
    <lineage>
        <taxon>Bacteria</taxon>
        <taxon>Bacillati</taxon>
        <taxon>Bacillota</taxon>
        <taxon>Bacilli</taxon>
        <taxon>Bacillales</taxon>
        <taxon>Paenibacillaceae</taxon>
        <taxon>Paenibacillus</taxon>
    </lineage>
</organism>
<accession>A0A3S0IEM0</accession>
<dbReference type="Gene3D" id="3.30.1920.20">
    <property type="match status" value="1"/>
</dbReference>
<gene>
    <name evidence="2" type="ORF">EJQ19_02870</name>
</gene>
<dbReference type="Pfam" id="PF00754">
    <property type="entry name" value="F5_F8_type_C"/>
    <property type="match status" value="1"/>
</dbReference>
<dbReference type="PROSITE" id="PS50022">
    <property type="entry name" value="FA58C_3"/>
    <property type="match status" value="1"/>
</dbReference>
<feature type="domain" description="F5/8 type C" evidence="1">
    <location>
        <begin position="657"/>
        <end position="799"/>
    </location>
</feature>
<dbReference type="Gene3D" id="2.60.120.260">
    <property type="entry name" value="Galactose-binding domain-like"/>
    <property type="match status" value="2"/>
</dbReference>
<keyword evidence="3" id="KW-1185">Reference proteome</keyword>
<evidence type="ECO:0000313" key="3">
    <source>
        <dbReference type="Proteomes" id="UP000276128"/>
    </source>
</evidence>